<feature type="domain" description="Hydantoinase B/oxoprolinase" evidence="2">
    <location>
        <begin position="1"/>
        <end position="215"/>
    </location>
</feature>
<dbReference type="Pfam" id="PF02538">
    <property type="entry name" value="Hydantoinase_B"/>
    <property type="match status" value="1"/>
</dbReference>
<proteinExistence type="predicted"/>
<dbReference type="InterPro" id="IPR003692">
    <property type="entry name" value="Hydantoinase_B"/>
</dbReference>
<name>A0ABM0M8A9_SACKO</name>
<organism evidence="3 4">
    <name type="scientific">Saccoglossus kowalevskii</name>
    <name type="common">Acorn worm</name>
    <dbReference type="NCBI Taxonomy" id="10224"/>
    <lineage>
        <taxon>Eukaryota</taxon>
        <taxon>Metazoa</taxon>
        <taxon>Hemichordata</taxon>
        <taxon>Enteropneusta</taxon>
        <taxon>Harrimaniidae</taxon>
        <taxon>Saccoglossus</taxon>
    </lineage>
</organism>
<sequence length="252" mass="26992">MVGHDVPLNQGCLNPVKAIIPEGCLLNPCDKAAVVGGNVLTSQRIVDVVLKAFSVCAASQGCMNNVTFGDQNVGYYETVSGGSGAGPTWNGRSGVHTHMTNTRITDPEILERRYPIVLQCFKLNLGSGGQGQFRGGDGVQREMLFRRPLTLSVLTERRAFQPYGMNGGEPGQRGKNYLIHKNGHVVSLGGKTSLNVKPGDVFQLLTPGGGGYGAPKKDSDTQSEKGKHDVVASHFYHEKGSVHAYRLAQEQA</sequence>
<accession>A0ABM0M8A9</accession>
<evidence type="ECO:0000313" key="4">
    <source>
        <dbReference type="RefSeq" id="XP_006816250.1"/>
    </source>
</evidence>
<gene>
    <name evidence="4" type="primary">LOC100374825</name>
</gene>
<evidence type="ECO:0000259" key="2">
    <source>
        <dbReference type="Pfam" id="PF02538"/>
    </source>
</evidence>
<reference evidence="4" key="1">
    <citation type="submission" date="2025-08" db="UniProtKB">
        <authorList>
            <consortium name="RefSeq"/>
        </authorList>
    </citation>
    <scope>IDENTIFICATION</scope>
    <source>
        <tissue evidence="4">Testes</tissue>
    </source>
</reference>
<dbReference type="InterPro" id="IPR045079">
    <property type="entry name" value="Oxoprolinase-like"/>
</dbReference>
<feature type="region of interest" description="Disordered" evidence="1">
    <location>
        <begin position="207"/>
        <end position="227"/>
    </location>
</feature>
<evidence type="ECO:0000256" key="1">
    <source>
        <dbReference type="SAM" id="MobiDB-lite"/>
    </source>
</evidence>
<protein>
    <submittedName>
        <fullName evidence="4">5-oxoprolinase-like</fullName>
    </submittedName>
</protein>
<evidence type="ECO:0000313" key="3">
    <source>
        <dbReference type="Proteomes" id="UP000694865"/>
    </source>
</evidence>
<feature type="compositionally biased region" description="Basic and acidic residues" evidence="1">
    <location>
        <begin position="215"/>
        <end position="227"/>
    </location>
</feature>
<dbReference type="PANTHER" id="PTHR11365">
    <property type="entry name" value="5-OXOPROLINASE RELATED"/>
    <property type="match status" value="1"/>
</dbReference>
<dbReference type="PANTHER" id="PTHR11365:SF2">
    <property type="entry name" value="5-OXOPROLINASE"/>
    <property type="match status" value="1"/>
</dbReference>
<keyword evidence="3" id="KW-1185">Reference proteome</keyword>
<dbReference type="GeneID" id="100374825"/>
<dbReference type="Proteomes" id="UP000694865">
    <property type="component" value="Unplaced"/>
</dbReference>
<dbReference type="RefSeq" id="XP_006816250.1">
    <property type="nucleotide sequence ID" value="XM_006816187.1"/>
</dbReference>